<keyword evidence="3 9" id="KW-0444">Lipid biosynthesis</keyword>
<dbReference type="InterPro" id="IPR014358">
    <property type="entry name" value="Enoyl-ACP_Rdtase_NADH"/>
</dbReference>
<feature type="active site" description="Proton acceptor" evidence="10">
    <location>
        <position position="145"/>
    </location>
</feature>
<dbReference type="GO" id="GO:0006633">
    <property type="term" value="P:fatty acid biosynthetic process"/>
    <property type="evidence" value="ECO:0007669"/>
    <property type="project" value="UniProtKB-UniPathway"/>
</dbReference>
<evidence type="ECO:0000256" key="10">
    <source>
        <dbReference type="PIRSR" id="PIRSR000094-1"/>
    </source>
</evidence>
<dbReference type="Gene3D" id="3.40.50.720">
    <property type="entry name" value="NAD(P)-binding Rossmann-like Domain"/>
    <property type="match status" value="1"/>
</dbReference>
<evidence type="ECO:0000313" key="13">
    <source>
        <dbReference type="Proteomes" id="UP000198307"/>
    </source>
</evidence>
<dbReference type="CDD" id="cd05372">
    <property type="entry name" value="ENR_SDR"/>
    <property type="match status" value="1"/>
</dbReference>
<feature type="binding site" evidence="11">
    <location>
        <position position="162"/>
    </location>
    <ligand>
        <name>NAD(+)</name>
        <dbReference type="ChEBI" id="CHEBI:57540"/>
    </ligand>
</feature>
<comment type="catalytic activity">
    <reaction evidence="8 9">
        <text>a 2,3-saturated acyl-[ACP] + NAD(+) = a (2E)-enoyl-[ACP] + NADH + H(+)</text>
        <dbReference type="Rhea" id="RHEA:10240"/>
        <dbReference type="Rhea" id="RHEA-COMP:9925"/>
        <dbReference type="Rhea" id="RHEA-COMP:9926"/>
        <dbReference type="ChEBI" id="CHEBI:15378"/>
        <dbReference type="ChEBI" id="CHEBI:57540"/>
        <dbReference type="ChEBI" id="CHEBI:57945"/>
        <dbReference type="ChEBI" id="CHEBI:78784"/>
        <dbReference type="ChEBI" id="CHEBI:78785"/>
        <dbReference type="EC" id="1.3.1.9"/>
    </reaction>
</comment>
<dbReference type="Pfam" id="PF13561">
    <property type="entry name" value="adh_short_C2"/>
    <property type="match status" value="1"/>
</dbReference>
<dbReference type="NCBIfam" id="NF005717">
    <property type="entry name" value="PRK07533.1"/>
    <property type="match status" value="1"/>
</dbReference>
<evidence type="ECO:0000256" key="11">
    <source>
        <dbReference type="PIRSR" id="PIRSR000094-3"/>
    </source>
</evidence>
<keyword evidence="13" id="KW-1185">Reference proteome</keyword>
<dbReference type="AlphaFoldDB" id="A0A239PZT8"/>
<evidence type="ECO:0000256" key="1">
    <source>
        <dbReference type="ARBA" id="ARBA00005194"/>
    </source>
</evidence>
<sequence length="254" mass="27316">MRLLEGKRGLVVGIANEHSIAAGCAQAFVRDGAELAVTYLNDKARPHVEPVATDLNARLLMPLDVTSDTQMDALFKAIDAQWGQLDFLLHAVAYCPQKDLHGSVVDCSREGFGVAMDVSVHSFIRLARRARPLMKNGGCLLTVSYYGAEKVVDHYNVMGPVKAALESTVKYMAAELGPEGIRVNAVSPGPVMTRAASGIAHFDRLIDEARDRAPQHRLVTIEDVGNMAAGLVSSSARNVTGNIAYVDAGYHVMS</sequence>
<evidence type="ECO:0000256" key="3">
    <source>
        <dbReference type="ARBA" id="ARBA00022516"/>
    </source>
</evidence>
<dbReference type="RefSeq" id="WP_089345267.1">
    <property type="nucleotide sequence ID" value="NZ_CP067132.1"/>
</dbReference>
<proteinExistence type="inferred from homology"/>
<feature type="binding site" evidence="11">
    <location>
        <begin position="64"/>
        <end position="65"/>
    </location>
    <ligand>
        <name>NAD(+)</name>
        <dbReference type="ChEBI" id="CHEBI:57540"/>
    </ligand>
</feature>
<dbReference type="GO" id="GO:0004318">
    <property type="term" value="F:enoyl-[acyl-carrier-protein] reductase (NADH) activity"/>
    <property type="evidence" value="ECO:0007669"/>
    <property type="project" value="UniProtKB-EC"/>
</dbReference>
<dbReference type="PANTHER" id="PTHR43159">
    <property type="entry name" value="ENOYL-[ACYL-CARRIER-PROTEIN] REDUCTASE"/>
    <property type="match status" value="1"/>
</dbReference>
<keyword evidence="9 11" id="KW-0520">NAD</keyword>
<name>A0A239PZT8_9RHOB</name>
<evidence type="ECO:0000256" key="4">
    <source>
        <dbReference type="ARBA" id="ARBA00022832"/>
    </source>
</evidence>
<dbReference type="EC" id="1.3.1.9" evidence="9"/>
<dbReference type="PRINTS" id="PR00081">
    <property type="entry name" value="GDHRDH"/>
</dbReference>
<dbReference type="InterPro" id="IPR036291">
    <property type="entry name" value="NAD(P)-bd_dom_sf"/>
</dbReference>
<dbReference type="SUPFAM" id="SSF51735">
    <property type="entry name" value="NAD(P)-binding Rossmann-fold domains"/>
    <property type="match status" value="1"/>
</dbReference>
<feature type="binding site" evidence="11">
    <location>
        <begin position="191"/>
        <end position="195"/>
    </location>
    <ligand>
        <name>NAD(+)</name>
        <dbReference type="ChEBI" id="CHEBI:57540"/>
    </ligand>
</feature>
<dbReference type="InterPro" id="IPR002347">
    <property type="entry name" value="SDR_fam"/>
</dbReference>
<protein>
    <recommendedName>
        <fullName evidence="9">Enoyl-[acyl-carrier-protein] reductase [NADH]</fullName>
        <ecNumber evidence="9">1.3.1.9</ecNumber>
    </recommendedName>
</protein>
<evidence type="ECO:0000256" key="5">
    <source>
        <dbReference type="ARBA" id="ARBA00023002"/>
    </source>
</evidence>
<feature type="binding site" evidence="11">
    <location>
        <begin position="19"/>
        <end position="20"/>
    </location>
    <ligand>
        <name>NAD(+)</name>
        <dbReference type="ChEBI" id="CHEBI:57540"/>
    </ligand>
</feature>
<feature type="binding site" evidence="11">
    <location>
        <position position="13"/>
    </location>
    <ligand>
        <name>NAD(+)</name>
        <dbReference type="ChEBI" id="CHEBI:57540"/>
    </ligand>
</feature>
<keyword evidence="5 9" id="KW-0560">Oxidoreductase</keyword>
<keyword evidence="6" id="KW-0443">Lipid metabolism</keyword>
<feature type="binding site" evidence="11">
    <location>
        <position position="92"/>
    </location>
    <ligand>
        <name>NAD(+)</name>
        <dbReference type="ChEBI" id="CHEBI:57540"/>
    </ligand>
</feature>
<reference evidence="12 13" key="1">
    <citation type="submission" date="2017-07" db="EMBL/GenBank/DDBJ databases">
        <authorList>
            <person name="Sun Z.S."/>
            <person name="Albrecht U."/>
            <person name="Echele G."/>
            <person name="Lee C.C."/>
        </authorList>
    </citation>
    <scope>NUCLEOTIDE SEQUENCE [LARGE SCALE GENOMIC DNA]</scope>
    <source>
        <strain evidence="12 13">DSM 14827</strain>
    </source>
</reference>
<evidence type="ECO:0000256" key="8">
    <source>
        <dbReference type="ARBA" id="ARBA00048572"/>
    </source>
</evidence>
<comment type="pathway">
    <text evidence="1">Lipid metabolism; fatty acid biosynthesis.</text>
</comment>
<dbReference type="PIRSF" id="PIRSF000094">
    <property type="entry name" value="Enoyl-ACP_rdct"/>
    <property type="match status" value="1"/>
</dbReference>
<evidence type="ECO:0000256" key="2">
    <source>
        <dbReference type="ARBA" id="ARBA00009233"/>
    </source>
</evidence>
<gene>
    <name evidence="12" type="ORF">SAMN05444959_11362</name>
</gene>
<comment type="similarity">
    <text evidence="2 9">Belongs to the short-chain dehydrogenases/reductases (SDR) family. FabI subfamily.</text>
</comment>
<evidence type="ECO:0000256" key="9">
    <source>
        <dbReference type="PIRNR" id="PIRNR000094"/>
    </source>
</evidence>
<keyword evidence="7 9" id="KW-0275">Fatty acid biosynthesis</keyword>
<keyword evidence="4" id="KW-0276">Fatty acid metabolism</keyword>
<evidence type="ECO:0000313" key="12">
    <source>
        <dbReference type="EMBL" id="SNT75841.1"/>
    </source>
</evidence>
<evidence type="ECO:0000256" key="7">
    <source>
        <dbReference type="ARBA" id="ARBA00023160"/>
    </source>
</evidence>
<evidence type="ECO:0000256" key="6">
    <source>
        <dbReference type="ARBA" id="ARBA00023098"/>
    </source>
</evidence>
<dbReference type="EMBL" id="FZQB01000013">
    <property type="protein sequence ID" value="SNT75841.1"/>
    <property type="molecule type" value="Genomic_DNA"/>
</dbReference>
<feature type="active site" description="Proton acceptor" evidence="10">
    <location>
        <position position="155"/>
    </location>
</feature>
<dbReference type="Proteomes" id="UP000198307">
    <property type="component" value="Unassembled WGS sequence"/>
</dbReference>
<accession>A0A239PZT8</accession>
<dbReference type="OrthoDB" id="9803628at2"/>
<dbReference type="UniPathway" id="UPA00094"/>
<dbReference type="PANTHER" id="PTHR43159:SF2">
    <property type="entry name" value="ENOYL-[ACYL-CARRIER-PROTEIN] REDUCTASE [NADH], CHLOROPLASTIC"/>
    <property type="match status" value="1"/>
</dbReference>
<dbReference type="Gene3D" id="1.10.8.400">
    <property type="entry name" value="Enoyl acyl carrier protein reductase"/>
    <property type="match status" value="1"/>
</dbReference>
<organism evidence="12 13">
    <name type="scientific">Paracoccus seriniphilus</name>
    <dbReference type="NCBI Taxonomy" id="184748"/>
    <lineage>
        <taxon>Bacteria</taxon>
        <taxon>Pseudomonadati</taxon>
        <taxon>Pseudomonadota</taxon>
        <taxon>Alphaproteobacteria</taxon>
        <taxon>Rhodobacterales</taxon>
        <taxon>Paracoccaceae</taxon>
        <taxon>Paracoccus</taxon>
    </lineage>
</organism>